<comment type="caution">
    <text evidence="2">The sequence shown here is derived from an EMBL/GenBank/DDBJ whole genome shotgun (WGS) entry which is preliminary data.</text>
</comment>
<dbReference type="Proteomes" id="UP001299068">
    <property type="component" value="Unassembled WGS sequence"/>
</dbReference>
<dbReference type="InterPro" id="IPR016181">
    <property type="entry name" value="Acyl_CoA_acyltransferase"/>
</dbReference>
<dbReference type="InterPro" id="IPR000182">
    <property type="entry name" value="GNAT_dom"/>
</dbReference>
<keyword evidence="2" id="KW-0012">Acyltransferase</keyword>
<evidence type="ECO:0000259" key="1">
    <source>
        <dbReference type="PROSITE" id="PS51186"/>
    </source>
</evidence>
<evidence type="ECO:0000313" key="3">
    <source>
        <dbReference type="Proteomes" id="UP001299068"/>
    </source>
</evidence>
<dbReference type="RefSeq" id="WP_221861641.1">
    <property type="nucleotide sequence ID" value="NZ_JAIKTU010000010.1"/>
</dbReference>
<evidence type="ECO:0000313" key="2">
    <source>
        <dbReference type="EMBL" id="MBY0756395.1"/>
    </source>
</evidence>
<feature type="domain" description="N-acetyltransferase" evidence="1">
    <location>
        <begin position="159"/>
        <end position="308"/>
    </location>
</feature>
<dbReference type="GO" id="GO:0016746">
    <property type="term" value="F:acyltransferase activity"/>
    <property type="evidence" value="ECO:0007669"/>
    <property type="project" value="UniProtKB-KW"/>
</dbReference>
<keyword evidence="3" id="KW-1185">Reference proteome</keyword>
<gene>
    <name evidence="2" type="ORF">K5V21_13140</name>
</gene>
<dbReference type="Gene3D" id="3.40.630.30">
    <property type="match status" value="1"/>
</dbReference>
<dbReference type="CDD" id="cd04301">
    <property type="entry name" value="NAT_SF"/>
    <property type="match status" value="1"/>
</dbReference>
<reference evidence="2 3" key="1">
    <citation type="journal article" date="2021" name="Cell Host Microbe">
        <title>in vivo commensal control of Clostridioides difficile virulence.</title>
        <authorList>
            <person name="Girinathan B.P."/>
            <person name="Dibenedetto N."/>
            <person name="Worley J.N."/>
            <person name="Peltier J."/>
            <person name="Arrieta-Ortiz M.L."/>
            <person name="Rupa Christinal Immanuel S."/>
            <person name="Lavin R."/>
            <person name="Delaney M.L."/>
            <person name="Cummins C."/>
            <person name="Hoffmann M."/>
            <person name="Luo Y."/>
            <person name="Gonzalez-Escalona N."/>
            <person name="Allard M."/>
            <person name="Onderdonk A.B."/>
            <person name="Gerber G.K."/>
            <person name="Sonenshein A.L."/>
            <person name="Baliga N."/>
            <person name="Dupuy B."/>
            <person name="Bry L."/>
        </authorList>
    </citation>
    <scope>NUCLEOTIDE SEQUENCE [LARGE SCALE GENOMIC DNA]</scope>
    <source>
        <strain evidence="2 3">DSM 599</strain>
    </source>
</reference>
<dbReference type="EMBL" id="JAIKTU010000010">
    <property type="protein sequence ID" value="MBY0756395.1"/>
    <property type="molecule type" value="Genomic_DNA"/>
</dbReference>
<dbReference type="PROSITE" id="PS51186">
    <property type="entry name" value="GNAT"/>
    <property type="match status" value="1"/>
</dbReference>
<name>A0ABS7L003_CLOSR</name>
<dbReference type="EC" id="2.3.1.-" evidence="2"/>
<protein>
    <submittedName>
        <fullName evidence="2">GNAT family N-acetyltransferase</fullName>
        <ecNumber evidence="2">2.3.1.-</ecNumber>
    </submittedName>
</protein>
<dbReference type="SUPFAM" id="SSF55729">
    <property type="entry name" value="Acyl-CoA N-acyltransferases (Nat)"/>
    <property type="match status" value="1"/>
</dbReference>
<keyword evidence="2" id="KW-0808">Transferase</keyword>
<proteinExistence type="predicted"/>
<accession>A0ABS7L003</accession>
<dbReference type="Pfam" id="PF00583">
    <property type="entry name" value="Acetyltransf_1"/>
    <property type="match status" value="1"/>
</dbReference>
<sequence>MKIISVNRSNFYKIFNYWKEISKDIPYFYQVDIEGLKTCFFEDSYEGEKMFDYIETYLVEEDKEVLGFIQFGQPHIYFDTTGEKLYSPNIGIIRNIYFNEGRADAGNLLIKKAQENFSNNKFDSYFAFNHSLGLSCNARHGKLHESKIYIADLLKEYVYHIEHENIYYSTDLIEIGEESFYSCDASAYEDIKLIKTGVSKYNKGIIDLVYKNKKVGEVKILYLNKINTAYVNVIWIDDNHRSKGLGGKFIRLISKDLIDNGFTRMDLDTAKNNISAQRFYDRNGFTNRGTTRSYMRGGEEIYITKDIESECVV</sequence>
<organism evidence="2 3">
    <name type="scientific">Clostridium sardiniense</name>
    <name type="common">Clostridium absonum</name>
    <dbReference type="NCBI Taxonomy" id="29369"/>
    <lineage>
        <taxon>Bacteria</taxon>
        <taxon>Bacillati</taxon>
        <taxon>Bacillota</taxon>
        <taxon>Clostridia</taxon>
        <taxon>Eubacteriales</taxon>
        <taxon>Clostridiaceae</taxon>
        <taxon>Clostridium</taxon>
    </lineage>
</organism>